<dbReference type="InterPro" id="IPR007197">
    <property type="entry name" value="rSAM"/>
</dbReference>
<keyword evidence="2 6" id="KW-0949">S-adenosyl-L-methionine</keyword>
<dbReference type="Gene3D" id="3.80.30.20">
    <property type="entry name" value="tm_1862 like domain"/>
    <property type="match status" value="1"/>
</dbReference>
<sequence length="612" mass="69372">MFLPTTKEEMTRLGWDALDIIIVSGDSYIDSPFMGTAVIGKVLMDAGYRVGIIAQPKTNSLEDIGRLGEPELFWGVTAGSIDSMVSNYTALKKKRRTDDYTPGGENNRRPDRATIVYTGLIRRYAKSIGKRPHLASPASGGGTSPLSRSRGRAEGEGKPIVLGGIEASLRRVPHYDYWTNKIRRSILFDAKADYLLYGMAEKAALEFAAALRDGNDPHEIRGLSYISKEKRDNYLEMPAYEIVAKDKLAFIEMFHIFYKNNDPIPSKGLTQAHGDRWLVQNPPAFYLEEAELDAIYALEYERAQHPYYAKHGNVRALDTVGFSIPTHRGCYGECNFCAIAVHEGRTIRSRSQDSIVSEAKEITRHPKFKGYISDLGGPTANMYGYECDKKLRAGNCPSKRCLSPGICPVIKIDHRPHAEVLERVSNLDGVKKVFVASGLRYDMILSDTEYGDDYLRQVVTHHTSGQMKIAPEHSEDHVLQKMGKPGTASLVAFKKRFEEFNLNADKKQFLTYYMIAAHPGCDERDMRRMKSFVSSELRISPEQVQIFTPTPSTYSSVMYYTEMDPFTLEPLFVEKDPHKKRKQKEIMTQKTQRQHRNYNNTLSPQRTRRITK</sequence>
<dbReference type="AlphaFoldDB" id="A0A8J6NJL7"/>
<dbReference type="SFLD" id="SFLDG01069">
    <property type="entry name" value="UPF0313"/>
    <property type="match status" value="1"/>
</dbReference>
<comment type="caution">
    <text evidence="9">The sequence shown here is derived from an EMBL/GenBank/DDBJ whole genome shotgun (WGS) entry which is preliminary data.</text>
</comment>
<evidence type="ECO:0000256" key="6">
    <source>
        <dbReference type="HAMAP-Rule" id="MF_01251"/>
    </source>
</evidence>
<accession>A0A8J6NJL7</accession>
<evidence type="ECO:0000256" key="2">
    <source>
        <dbReference type="ARBA" id="ARBA00022691"/>
    </source>
</evidence>
<comment type="cofactor">
    <cofactor evidence="6">
        <name>[4Fe-4S] cluster</name>
        <dbReference type="ChEBI" id="CHEBI:49883"/>
    </cofactor>
    <text evidence="6">Binds 1 [4Fe-4S] cluster. The cluster is coordinated with 3 cysteines and an exchangeable S-adenosyl-L-methionine.</text>
</comment>
<evidence type="ECO:0000256" key="1">
    <source>
        <dbReference type="ARBA" id="ARBA00022485"/>
    </source>
</evidence>
<dbReference type="GO" id="GO:0003824">
    <property type="term" value="F:catalytic activity"/>
    <property type="evidence" value="ECO:0007669"/>
    <property type="project" value="InterPro"/>
</dbReference>
<dbReference type="HAMAP" id="MF_01251">
    <property type="entry name" value="UPF0313"/>
    <property type="match status" value="1"/>
</dbReference>
<dbReference type="SUPFAM" id="SSF102114">
    <property type="entry name" value="Radical SAM enzymes"/>
    <property type="match status" value="1"/>
</dbReference>
<feature type="binding site" evidence="6">
    <location>
        <position position="334"/>
    </location>
    <ligand>
        <name>[4Fe-4S] cluster</name>
        <dbReference type="ChEBI" id="CHEBI:49883"/>
        <note>4Fe-4S-S-AdoMet</note>
    </ligand>
</feature>
<dbReference type="InterPro" id="IPR013704">
    <property type="entry name" value="UPF0313_N"/>
</dbReference>
<feature type="domain" description="Radical SAM core" evidence="8">
    <location>
        <begin position="316"/>
        <end position="590"/>
    </location>
</feature>
<evidence type="ECO:0000256" key="4">
    <source>
        <dbReference type="ARBA" id="ARBA00023004"/>
    </source>
</evidence>
<reference evidence="9 10" key="1">
    <citation type="submission" date="2020-08" db="EMBL/GenBank/DDBJ databases">
        <title>Bridging the membrane lipid divide: bacteria of the FCB group superphylum have the potential to synthesize archaeal ether lipids.</title>
        <authorList>
            <person name="Villanueva L."/>
            <person name="Von Meijenfeldt F.A.B."/>
            <person name="Westbye A.B."/>
            <person name="Yadav S."/>
            <person name="Hopmans E.C."/>
            <person name="Dutilh B.E."/>
            <person name="Sinninghe Damste J.S."/>
        </authorList>
    </citation>
    <scope>NUCLEOTIDE SEQUENCE [LARGE SCALE GENOMIC DNA]</scope>
    <source>
        <strain evidence="9">NIOZ-UU36</strain>
    </source>
</reference>
<evidence type="ECO:0000256" key="5">
    <source>
        <dbReference type="ARBA" id="ARBA00023014"/>
    </source>
</evidence>
<name>A0A8J6NJL7_9CHLR</name>
<feature type="region of interest" description="Disordered" evidence="7">
    <location>
        <begin position="131"/>
        <end position="155"/>
    </location>
</feature>
<dbReference type="InterPro" id="IPR022946">
    <property type="entry name" value="UPF0313"/>
</dbReference>
<organism evidence="9 10">
    <name type="scientific">Candidatus Desulfolinea nitratireducens</name>
    <dbReference type="NCBI Taxonomy" id="2841698"/>
    <lineage>
        <taxon>Bacteria</taxon>
        <taxon>Bacillati</taxon>
        <taxon>Chloroflexota</taxon>
        <taxon>Anaerolineae</taxon>
        <taxon>Anaerolineales</taxon>
        <taxon>Anaerolineales incertae sedis</taxon>
        <taxon>Candidatus Desulfolinea</taxon>
    </lineage>
</organism>
<dbReference type="PROSITE" id="PS51918">
    <property type="entry name" value="RADICAL_SAM"/>
    <property type="match status" value="1"/>
</dbReference>
<dbReference type="Pfam" id="PF08497">
    <property type="entry name" value="Radical_SAM_N"/>
    <property type="match status" value="2"/>
</dbReference>
<proteinExistence type="inferred from homology"/>
<keyword evidence="3 6" id="KW-0479">Metal-binding</keyword>
<dbReference type="InterPro" id="IPR058240">
    <property type="entry name" value="rSAM_sf"/>
</dbReference>
<dbReference type="Proteomes" id="UP000614469">
    <property type="component" value="Unassembled WGS sequence"/>
</dbReference>
<dbReference type="SFLD" id="SFLDS00029">
    <property type="entry name" value="Radical_SAM"/>
    <property type="match status" value="2"/>
</dbReference>
<comment type="similarity">
    <text evidence="6">Belongs to the UPF0313 family.</text>
</comment>
<dbReference type="PANTHER" id="PTHR32331">
    <property type="entry name" value="UPF0313 PROTEIN YGIQ"/>
    <property type="match status" value="1"/>
</dbReference>
<evidence type="ECO:0000256" key="3">
    <source>
        <dbReference type="ARBA" id="ARBA00022723"/>
    </source>
</evidence>
<dbReference type="EMBL" id="JACNJN010000222">
    <property type="protein sequence ID" value="MBC8337041.1"/>
    <property type="molecule type" value="Genomic_DNA"/>
</dbReference>
<evidence type="ECO:0000256" key="7">
    <source>
        <dbReference type="SAM" id="MobiDB-lite"/>
    </source>
</evidence>
<dbReference type="SFLD" id="SFLDG01082">
    <property type="entry name" value="B12-binding_domain_containing"/>
    <property type="match status" value="1"/>
</dbReference>
<dbReference type="PANTHER" id="PTHR32331:SF0">
    <property type="entry name" value="UPF0313 PROTEIN YGIQ"/>
    <property type="match status" value="1"/>
</dbReference>
<keyword evidence="5 6" id="KW-0411">Iron-sulfur</keyword>
<dbReference type="GO" id="GO:0051539">
    <property type="term" value="F:4 iron, 4 sulfur cluster binding"/>
    <property type="evidence" value="ECO:0007669"/>
    <property type="project" value="UniProtKB-KW"/>
</dbReference>
<dbReference type="GO" id="GO:0005506">
    <property type="term" value="F:iron ion binding"/>
    <property type="evidence" value="ECO:0007669"/>
    <property type="project" value="UniProtKB-UniRule"/>
</dbReference>
<dbReference type="NCBIfam" id="TIGR03904">
    <property type="entry name" value="SAM_YgiQ"/>
    <property type="match status" value="1"/>
</dbReference>
<keyword evidence="4 6" id="KW-0408">Iron</keyword>
<keyword evidence="1 6" id="KW-0004">4Fe-4S</keyword>
<dbReference type="InterPro" id="IPR023404">
    <property type="entry name" value="rSAM_horseshoe"/>
</dbReference>
<feature type="binding site" evidence="6">
    <location>
        <position position="337"/>
    </location>
    <ligand>
        <name>[4Fe-4S] cluster</name>
        <dbReference type="ChEBI" id="CHEBI:49883"/>
        <note>4Fe-4S-S-AdoMet</note>
    </ligand>
</feature>
<feature type="binding site" evidence="6">
    <location>
        <position position="330"/>
    </location>
    <ligand>
        <name>[4Fe-4S] cluster</name>
        <dbReference type="ChEBI" id="CHEBI:49883"/>
        <note>4Fe-4S-S-AdoMet</note>
    </ligand>
</feature>
<dbReference type="PROSITE" id="PS01278">
    <property type="entry name" value="MTTASE_RADICAL"/>
    <property type="match status" value="1"/>
</dbReference>
<dbReference type="InterPro" id="IPR006638">
    <property type="entry name" value="Elp3/MiaA/NifB-like_rSAM"/>
</dbReference>
<dbReference type="SMART" id="SM00729">
    <property type="entry name" value="Elp3"/>
    <property type="match status" value="1"/>
</dbReference>
<evidence type="ECO:0000313" key="10">
    <source>
        <dbReference type="Proteomes" id="UP000614469"/>
    </source>
</evidence>
<evidence type="ECO:0000313" key="9">
    <source>
        <dbReference type="EMBL" id="MBC8337041.1"/>
    </source>
</evidence>
<gene>
    <name evidence="9" type="ORF">H8E29_17430</name>
</gene>
<feature type="region of interest" description="Disordered" evidence="7">
    <location>
        <begin position="578"/>
        <end position="612"/>
    </location>
</feature>
<protein>
    <submittedName>
        <fullName evidence="9">YgiQ family radical SAM protein</fullName>
    </submittedName>
</protein>
<feature type="compositionally biased region" description="Polar residues" evidence="7">
    <location>
        <begin position="586"/>
        <end position="605"/>
    </location>
</feature>
<evidence type="ECO:0000259" key="8">
    <source>
        <dbReference type="PROSITE" id="PS51918"/>
    </source>
</evidence>
<dbReference type="InterPro" id="IPR020612">
    <property type="entry name" value="Methylthiotransferase_CS"/>
</dbReference>